<dbReference type="PANTHER" id="PTHR34989:SF1">
    <property type="entry name" value="PROTEIN HDED"/>
    <property type="match status" value="1"/>
</dbReference>
<feature type="region of interest" description="Disordered" evidence="1">
    <location>
        <begin position="1"/>
        <end position="70"/>
    </location>
</feature>
<evidence type="ECO:0000256" key="1">
    <source>
        <dbReference type="SAM" id="MobiDB-lite"/>
    </source>
</evidence>
<feature type="transmembrane region" description="Helical" evidence="2">
    <location>
        <begin position="80"/>
        <end position="102"/>
    </location>
</feature>
<feature type="transmembrane region" description="Helical" evidence="2">
    <location>
        <begin position="108"/>
        <end position="128"/>
    </location>
</feature>
<gene>
    <name evidence="3" type="ORF">SPAR_37408</name>
</gene>
<dbReference type="RefSeq" id="WP_079151231.1">
    <property type="nucleotide sequence ID" value="NZ_ASQP01000475.1"/>
</dbReference>
<feature type="compositionally biased region" description="Low complexity" evidence="1">
    <location>
        <begin position="41"/>
        <end position="57"/>
    </location>
</feature>
<dbReference type="GO" id="GO:0005886">
    <property type="term" value="C:plasma membrane"/>
    <property type="evidence" value="ECO:0007669"/>
    <property type="project" value="TreeGrafter"/>
</dbReference>
<name>A0A1R1S7H2_9ACTN</name>
<evidence type="ECO:0000256" key="2">
    <source>
        <dbReference type="SAM" id="Phobius"/>
    </source>
</evidence>
<dbReference type="STRING" id="67365.GCA_001704635_01553"/>
<proteinExistence type="predicted"/>
<keyword evidence="2" id="KW-0812">Transmembrane</keyword>
<sequence length="272" mass="28950">MSFSSDTPHEPEQHRPEEHRPEQPRPEEHAAGQARREQHAAEPPGAGQPAAEPFGAPRRGERPSGPESPFAGPLGMLSDAAWQVMVTAGVVAIVLGVIVLAWPGTTLAVLGALFGAYLLISGIFQLAGAFAAHVPGHLRVLSFVSGGLAVLLGLLCLRGPAQSVLLLALWIGFSWLLRGVMLTAAAISHEQLPARGWQIFFGIISILAGIILIVAPFGSIAALTAVAGIWLLALGVIEVIHGIQLRMRLGHHPPRAAEHRAHFRHFRPHPQP</sequence>
<dbReference type="GeneID" id="96746504"/>
<feature type="transmembrane region" description="Helical" evidence="2">
    <location>
        <begin position="167"/>
        <end position="187"/>
    </location>
</feature>
<dbReference type="Proteomes" id="UP000186168">
    <property type="component" value="Unassembled WGS sequence"/>
</dbReference>
<reference evidence="3 4" key="1">
    <citation type="submission" date="2013-05" db="EMBL/GenBank/DDBJ databases">
        <title>Genome sequence of Streptomyces sparsogenes DSM 40356.</title>
        <authorList>
            <person name="Coyne S."/>
            <person name="Seebeck F.P."/>
        </authorList>
    </citation>
    <scope>NUCLEOTIDE SEQUENCE [LARGE SCALE GENOMIC DNA]</scope>
    <source>
        <strain evidence="3 4">DSM 40356</strain>
    </source>
</reference>
<feature type="transmembrane region" description="Helical" evidence="2">
    <location>
        <begin position="223"/>
        <end position="243"/>
    </location>
</feature>
<keyword evidence="2" id="KW-0472">Membrane</keyword>
<dbReference type="EMBL" id="ASQP01000475">
    <property type="protein sequence ID" value="OMI34234.1"/>
    <property type="molecule type" value="Genomic_DNA"/>
</dbReference>
<comment type="caution">
    <text evidence="3">The sequence shown here is derived from an EMBL/GenBank/DDBJ whole genome shotgun (WGS) entry which is preliminary data.</text>
</comment>
<dbReference type="AlphaFoldDB" id="A0A1R1S7H2"/>
<dbReference type="InterPro" id="IPR036259">
    <property type="entry name" value="MFS_trans_sf"/>
</dbReference>
<dbReference type="InterPro" id="IPR052712">
    <property type="entry name" value="Acid_resist_chaperone_HdeD"/>
</dbReference>
<dbReference type="Pfam" id="PF03729">
    <property type="entry name" value="DUF308"/>
    <property type="match status" value="2"/>
</dbReference>
<feature type="transmembrane region" description="Helical" evidence="2">
    <location>
        <begin position="140"/>
        <end position="161"/>
    </location>
</feature>
<dbReference type="PANTHER" id="PTHR34989">
    <property type="entry name" value="PROTEIN HDED"/>
    <property type="match status" value="1"/>
</dbReference>
<keyword evidence="2" id="KW-1133">Transmembrane helix</keyword>
<evidence type="ECO:0008006" key="5">
    <source>
        <dbReference type="Google" id="ProtNLM"/>
    </source>
</evidence>
<feature type="transmembrane region" description="Helical" evidence="2">
    <location>
        <begin position="199"/>
        <end position="217"/>
    </location>
</feature>
<feature type="compositionally biased region" description="Basic and acidic residues" evidence="1">
    <location>
        <begin position="7"/>
        <end position="40"/>
    </location>
</feature>
<protein>
    <recommendedName>
        <fullName evidence="5">Integral membrane protein</fullName>
    </recommendedName>
</protein>
<evidence type="ECO:0000313" key="3">
    <source>
        <dbReference type="EMBL" id="OMI34234.1"/>
    </source>
</evidence>
<organism evidence="3 4">
    <name type="scientific">Streptomyces sparsogenes DSM 40356</name>
    <dbReference type="NCBI Taxonomy" id="1331668"/>
    <lineage>
        <taxon>Bacteria</taxon>
        <taxon>Bacillati</taxon>
        <taxon>Actinomycetota</taxon>
        <taxon>Actinomycetes</taxon>
        <taxon>Kitasatosporales</taxon>
        <taxon>Streptomycetaceae</taxon>
        <taxon>Streptomyces</taxon>
    </lineage>
</organism>
<evidence type="ECO:0000313" key="4">
    <source>
        <dbReference type="Proteomes" id="UP000186168"/>
    </source>
</evidence>
<accession>A0A1R1S7H2</accession>
<dbReference type="InterPro" id="IPR005325">
    <property type="entry name" value="DUF308_memb"/>
</dbReference>
<dbReference type="SUPFAM" id="SSF103473">
    <property type="entry name" value="MFS general substrate transporter"/>
    <property type="match status" value="1"/>
</dbReference>
<keyword evidence="4" id="KW-1185">Reference proteome</keyword>